<dbReference type="InterPro" id="IPR036390">
    <property type="entry name" value="WH_DNA-bd_sf"/>
</dbReference>
<dbReference type="PANTHER" id="PTHR24567:SF74">
    <property type="entry name" value="HTH-TYPE TRANSCRIPTIONAL REGULATOR ARCR"/>
    <property type="match status" value="1"/>
</dbReference>
<evidence type="ECO:0000256" key="1">
    <source>
        <dbReference type="ARBA" id="ARBA00023015"/>
    </source>
</evidence>
<gene>
    <name evidence="6" type="ORF">CPZ25_002085</name>
</gene>
<evidence type="ECO:0000313" key="6">
    <source>
        <dbReference type="EMBL" id="QCT70149.1"/>
    </source>
</evidence>
<dbReference type="SMART" id="SM00419">
    <property type="entry name" value="HTH_CRP"/>
    <property type="match status" value="1"/>
</dbReference>
<dbReference type="Pfam" id="PF13545">
    <property type="entry name" value="HTH_Crp_2"/>
    <property type="match status" value="1"/>
</dbReference>
<dbReference type="InterPro" id="IPR018490">
    <property type="entry name" value="cNMP-bd_dom_sf"/>
</dbReference>
<dbReference type="InterPro" id="IPR050397">
    <property type="entry name" value="Env_Response_Regulators"/>
</dbReference>
<proteinExistence type="predicted"/>
<dbReference type="Gene3D" id="1.10.10.10">
    <property type="entry name" value="Winged helix-like DNA-binding domain superfamily/Winged helix DNA-binding domain"/>
    <property type="match status" value="1"/>
</dbReference>
<dbReference type="PROSITE" id="PS51063">
    <property type="entry name" value="HTH_CRP_2"/>
    <property type="match status" value="1"/>
</dbReference>
<dbReference type="Pfam" id="PF00027">
    <property type="entry name" value="cNMP_binding"/>
    <property type="match status" value="1"/>
</dbReference>
<reference evidence="6 7" key="1">
    <citation type="submission" date="2018-05" db="EMBL/GenBank/DDBJ databases">
        <title>Genome comparison of Eubacterium sp.</title>
        <authorList>
            <person name="Feng Y."/>
            <person name="Sanchez-Andrea I."/>
            <person name="Stams A.J.M."/>
            <person name="De Vos W.M."/>
        </authorList>
    </citation>
    <scope>NUCLEOTIDE SEQUENCE [LARGE SCALE GENOMIC DNA]</scope>
    <source>
        <strain evidence="6 7">YI</strain>
    </source>
</reference>
<evidence type="ECO:0000256" key="2">
    <source>
        <dbReference type="ARBA" id="ARBA00023125"/>
    </source>
</evidence>
<feature type="domain" description="Cyclic nucleotide-binding" evidence="4">
    <location>
        <begin position="8"/>
        <end position="78"/>
    </location>
</feature>
<evidence type="ECO:0000256" key="3">
    <source>
        <dbReference type="ARBA" id="ARBA00023163"/>
    </source>
</evidence>
<dbReference type="SUPFAM" id="SSF46785">
    <property type="entry name" value="Winged helix' DNA-binding domain"/>
    <property type="match status" value="1"/>
</dbReference>
<dbReference type="Gene3D" id="2.60.120.10">
    <property type="entry name" value="Jelly Rolls"/>
    <property type="match status" value="1"/>
</dbReference>
<dbReference type="InterPro" id="IPR014710">
    <property type="entry name" value="RmlC-like_jellyroll"/>
</dbReference>
<feature type="domain" description="HTH crp-type" evidence="5">
    <location>
        <begin position="142"/>
        <end position="215"/>
    </location>
</feature>
<dbReference type="GO" id="GO:0003700">
    <property type="term" value="F:DNA-binding transcription factor activity"/>
    <property type="evidence" value="ECO:0007669"/>
    <property type="project" value="TreeGrafter"/>
</dbReference>
<dbReference type="GO" id="GO:0005829">
    <property type="term" value="C:cytosol"/>
    <property type="evidence" value="ECO:0007669"/>
    <property type="project" value="TreeGrafter"/>
</dbReference>
<dbReference type="InterPro" id="IPR012318">
    <property type="entry name" value="HTH_CRP"/>
</dbReference>
<keyword evidence="7" id="KW-1185">Reference proteome</keyword>
<dbReference type="InterPro" id="IPR036388">
    <property type="entry name" value="WH-like_DNA-bd_sf"/>
</dbReference>
<evidence type="ECO:0000313" key="7">
    <source>
        <dbReference type="Proteomes" id="UP000218387"/>
    </source>
</evidence>
<dbReference type="EMBL" id="CP029487">
    <property type="protein sequence ID" value="QCT70149.1"/>
    <property type="molecule type" value="Genomic_DNA"/>
</dbReference>
<keyword evidence="3" id="KW-0804">Transcription</keyword>
<dbReference type="Proteomes" id="UP000218387">
    <property type="component" value="Chromosome"/>
</dbReference>
<dbReference type="SUPFAM" id="SSF51206">
    <property type="entry name" value="cAMP-binding domain-like"/>
    <property type="match status" value="1"/>
</dbReference>
<dbReference type="RefSeq" id="WP_082669304.1">
    <property type="nucleotide sequence ID" value="NZ_CP029487.1"/>
</dbReference>
<dbReference type="AlphaFoldDB" id="A0A4P9C448"/>
<evidence type="ECO:0000259" key="4">
    <source>
        <dbReference type="PROSITE" id="PS50042"/>
    </source>
</evidence>
<protein>
    <submittedName>
        <fullName evidence="6">Crp/Fnr family transcriptional regulator</fullName>
    </submittedName>
</protein>
<sequence>MDEIIVKTFEGVCSDTFEYLTTPGKVRCYRKGDHLFRDRETTPYVFVILSGKASLYKIGENGQKKVAFILGPGELINEDIHPETTSSVSCEAFENLEALCIEKAELREWMKKDFGLTEIVLNAANRKVRRLYRQLKNTTGVLKVERRVAAKLWKLANDYGVDSPYGRTIDLDISITYLADLMGSPRETISRALKLLNTQKLIRQDKGRITVVDMNALSDYFKQ</sequence>
<keyword evidence="1" id="KW-0805">Transcription regulation</keyword>
<keyword evidence="2" id="KW-0238">DNA-binding</keyword>
<dbReference type="InterPro" id="IPR000595">
    <property type="entry name" value="cNMP-bd_dom"/>
</dbReference>
<dbReference type="GO" id="GO:0003677">
    <property type="term" value="F:DNA binding"/>
    <property type="evidence" value="ECO:0007669"/>
    <property type="project" value="UniProtKB-KW"/>
</dbReference>
<evidence type="ECO:0000259" key="5">
    <source>
        <dbReference type="PROSITE" id="PS51063"/>
    </source>
</evidence>
<organism evidence="6 7">
    <name type="scientific">Eubacterium maltosivorans</name>
    <dbReference type="NCBI Taxonomy" id="2041044"/>
    <lineage>
        <taxon>Bacteria</taxon>
        <taxon>Bacillati</taxon>
        <taxon>Bacillota</taxon>
        <taxon>Clostridia</taxon>
        <taxon>Eubacteriales</taxon>
        <taxon>Eubacteriaceae</taxon>
        <taxon>Eubacterium</taxon>
    </lineage>
</organism>
<dbReference type="PROSITE" id="PS50042">
    <property type="entry name" value="CNMP_BINDING_3"/>
    <property type="match status" value="1"/>
</dbReference>
<accession>A0A4P9C448</accession>
<dbReference type="PANTHER" id="PTHR24567">
    <property type="entry name" value="CRP FAMILY TRANSCRIPTIONAL REGULATORY PROTEIN"/>
    <property type="match status" value="1"/>
</dbReference>
<name>A0A4P9C448_EUBML</name>
<dbReference type="KEGG" id="emt:CPZ25_002085"/>
<dbReference type="CDD" id="cd00038">
    <property type="entry name" value="CAP_ED"/>
    <property type="match status" value="1"/>
</dbReference>
<dbReference type="SMART" id="SM00100">
    <property type="entry name" value="cNMP"/>
    <property type="match status" value="1"/>
</dbReference>